<dbReference type="SUPFAM" id="SSF141371">
    <property type="entry name" value="PilZ domain-like"/>
    <property type="match status" value="1"/>
</dbReference>
<dbReference type="GO" id="GO:0035438">
    <property type="term" value="F:cyclic-di-GMP binding"/>
    <property type="evidence" value="ECO:0007669"/>
    <property type="project" value="InterPro"/>
</dbReference>
<dbReference type="EMBL" id="LNCD01000051">
    <property type="protein sequence ID" value="KWV55742.1"/>
    <property type="molecule type" value="Genomic_DNA"/>
</dbReference>
<dbReference type="Pfam" id="PF07238">
    <property type="entry name" value="PilZ"/>
    <property type="match status" value="1"/>
</dbReference>
<sequence length="111" mass="12585">MQRNLNIIARKAERRSCRVFGKVRYLTKEVDARILDMSVTGVAVEIRSPIHAAAGSRVQIIAEDLGTLHGIIRWSHNGRLGIQFDPNSNARAQVASYFRFFHKEVKPVLSR</sequence>
<evidence type="ECO:0000313" key="2">
    <source>
        <dbReference type="EMBL" id="KWV55742.1"/>
    </source>
</evidence>
<dbReference type="Proteomes" id="UP000068164">
    <property type="component" value="Unassembled WGS sequence"/>
</dbReference>
<organism evidence="2 3">
    <name type="scientific">Rhizobium altiplani</name>
    <dbReference type="NCBI Taxonomy" id="1864509"/>
    <lineage>
        <taxon>Bacteria</taxon>
        <taxon>Pseudomonadati</taxon>
        <taxon>Pseudomonadota</taxon>
        <taxon>Alphaproteobacteria</taxon>
        <taxon>Hyphomicrobiales</taxon>
        <taxon>Rhizobiaceae</taxon>
        <taxon>Rhizobium/Agrobacterium group</taxon>
        <taxon>Rhizobium</taxon>
    </lineage>
</organism>
<dbReference type="InterPro" id="IPR009875">
    <property type="entry name" value="PilZ_domain"/>
</dbReference>
<evidence type="ECO:0000259" key="1">
    <source>
        <dbReference type="Pfam" id="PF07238"/>
    </source>
</evidence>
<dbReference type="OrthoDB" id="8479088at2"/>
<keyword evidence="3" id="KW-1185">Reference proteome</keyword>
<proteinExistence type="predicted"/>
<dbReference type="Gene3D" id="2.40.10.220">
    <property type="entry name" value="predicted glycosyltransferase like domains"/>
    <property type="match status" value="1"/>
</dbReference>
<feature type="domain" description="PilZ" evidence="1">
    <location>
        <begin position="10"/>
        <end position="94"/>
    </location>
</feature>
<dbReference type="AlphaFoldDB" id="A0A120FNQ5"/>
<comment type="caution">
    <text evidence="2">The sequence shown here is derived from an EMBL/GenBank/DDBJ whole genome shotgun (WGS) entry which is preliminary data.</text>
</comment>
<gene>
    <name evidence="2" type="ORF">AS026_37550</name>
</gene>
<protein>
    <submittedName>
        <fullName evidence="2">Pilus assembly protein PilZ</fullName>
    </submittedName>
</protein>
<reference evidence="2 3" key="1">
    <citation type="submission" date="2015-11" db="EMBL/GenBank/DDBJ databases">
        <title>Draft Genome Sequence of the Strain BR 10423 (Rhizobium sp.) isolated from nodules of Mimosa pudica.</title>
        <authorList>
            <person name="Barauna A.C."/>
            <person name="Zilli J.E."/>
            <person name="Simoes-Araujo J.L."/>
            <person name="Reis V.M."/>
            <person name="James E.K."/>
            <person name="Reis F.B.Jr."/>
            <person name="Rouws L.F."/>
            <person name="Passos S.R."/>
            <person name="Gois S.R."/>
        </authorList>
    </citation>
    <scope>NUCLEOTIDE SEQUENCE [LARGE SCALE GENOMIC DNA]</scope>
    <source>
        <strain evidence="2 3">BR10423</strain>
    </source>
</reference>
<evidence type="ECO:0000313" key="3">
    <source>
        <dbReference type="Proteomes" id="UP000068164"/>
    </source>
</evidence>
<name>A0A120FNQ5_9HYPH</name>
<dbReference type="RefSeq" id="WP_018856960.1">
    <property type="nucleotide sequence ID" value="NZ_LNCD01000051.1"/>
</dbReference>
<accession>A0A120FNQ5</accession>